<feature type="domain" description="MannoseP isomerase/GMP-like beta-helix" evidence="2">
    <location>
        <begin position="296"/>
        <end position="350"/>
    </location>
</feature>
<protein>
    <recommendedName>
        <fullName evidence="5">Nucleotidyl transferase domain-containing protein</fullName>
    </recommendedName>
</protein>
<proteinExistence type="predicted"/>
<dbReference type="InterPro" id="IPR051161">
    <property type="entry name" value="Mannose-6P_isomerase_type2"/>
</dbReference>
<dbReference type="Gene3D" id="3.90.550.10">
    <property type="entry name" value="Spore Coat Polysaccharide Biosynthesis Protein SpsA, Chain A"/>
    <property type="match status" value="1"/>
</dbReference>
<dbReference type="SUPFAM" id="SSF53448">
    <property type="entry name" value="Nucleotide-diphospho-sugar transferases"/>
    <property type="match status" value="1"/>
</dbReference>
<feature type="domain" description="Nucleotidyl transferase" evidence="1">
    <location>
        <begin position="4"/>
        <end position="72"/>
    </location>
</feature>
<dbReference type="Pfam" id="PF22640">
    <property type="entry name" value="ManC_GMP_beta-helix"/>
    <property type="match status" value="1"/>
</dbReference>
<dbReference type="Proteomes" id="UP000231414">
    <property type="component" value="Unassembled WGS sequence"/>
</dbReference>
<evidence type="ECO:0000313" key="3">
    <source>
        <dbReference type="EMBL" id="PIS20546.1"/>
    </source>
</evidence>
<reference evidence="4" key="1">
    <citation type="submission" date="2017-09" db="EMBL/GenBank/DDBJ databases">
        <title>Depth-based differentiation of microbial function through sediment-hosted aquifers and enrichment of novel symbionts in the deep terrestrial subsurface.</title>
        <authorList>
            <person name="Probst A.J."/>
            <person name="Ladd B."/>
            <person name="Jarett J.K."/>
            <person name="Geller-Mcgrath D.E."/>
            <person name="Sieber C.M.K."/>
            <person name="Emerson J.B."/>
            <person name="Anantharaman K."/>
            <person name="Thomas B.C."/>
            <person name="Malmstrom R."/>
            <person name="Stieglmeier M."/>
            <person name="Klingl A."/>
            <person name="Woyke T."/>
            <person name="Ryan C.M."/>
            <person name="Banfield J.F."/>
        </authorList>
    </citation>
    <scope>NUCLEOTIDE SEQUENCE [LARGE SCALE GENOMIC DNA]</scope>
</reference>
<dbReference type="AlphaFoldDB" id="A0A2H0X6K4"/>
<evidence type="ECO:0000259" key="2">
    <source>
        <dbReference type="Pfam" id="PF22640"/>
    </source>
</evidence>
<evidence type="ECO:0008006" key="5">
    <source>
        <dbReference type="Google" id="ProtNLM"/>
    </source>
</evidence>
<name>A0A2H0X6K4_UNCKA</name>
<dbReference type="GO" id="GO:0009298">
    <property type="term" value="P:GDP-mannose biosynthetic process"/>
    <property type="evidence" value="ECO:0007669"/>
    <property type="project" value="TreeGrafter"/>
</dbReference>
<dbReference type="InterPro" id="IPR029044">
    <property type="entry name" value="Nucleotide-diphossugar_trans"/>
</dbReference>
<dbReference type="PANTHER" id="PTHR46390:SF1">
    <property type="entry name" value="MANNOSE-1-PHOSPHATE GUANYLYLTRANSFERASE"/>
    <property type="match status" value="1"/>
</dbReference>
<dbReference type="InterPro" id="IPR054566">
    <property type="entry name" value="ManC/GMP-like_b-helix"/>
</dbReference>
<dbReference type="InterPro" id="IPR005835">
    <property type="entry name" value="NTP_transferase_dom"/>
</dbReference>
<accession>A0A2H0X6K4</accession>
<comment type="caution">
    <text evidence="3">The sequence shown here is derived from an EMBL/GenBank/DDBJ whole genome shotgun (WGS) entry which is preliminary data.</text>
</comment>
<dbReference type="PANTHER" id="PTHR46390">
    <property type="entry name" value="MANNOSE-1-PHOSPHATE GUANYLYLTRANSFERASE"/>
    <property type="match status" value="1"/>
</dbReference>
<dbReference type="Pfam" id="PF00483">
    <property type="entry name" value="NTP_transferase"/>
    <property type="match status" value="1"/>
</dbReference>
<dbReference type="GO" id="GO:0004475">
    <property type="term" value="F:mannose-1-phosphate guanylyltransferase (GTP) activity"/>
    <property type="evidence" value="ECO:0007669"/>
    <property type="project" value="TreeGrafter"/>
</dbReference>
<evidence type="ECO:0000259" key="1">
    <source>
        <dbReference type="Pfam" id="PF00483"/>
    </source>
</evidence>
<dbReference type="SUPFAM" id="SSF159283">
    <property type="entry name" value="Guanosine diphospho-D-mannose pyrophosphorylase/mannose-6-phosphate isomerase linker domain"/>
    <property type="match status" value="1"/>
</dbReference>
<organism evidence="3 4">
    <name type="scientific">candidate division WWE3 bacterium CG08_land_8_20_14_0_20_43_13</name>
    <dbReference type="NCBI Taxonomy" id="1975087"/>
    <lineage>
        <taxon>Bacteria</taxon>
        <taxon>Katanobacteria</taxon>
    </lineage>
</organism>
<evidence type="ECO:0000313" key="4">
    <source>
        <dbReference type="Proteomes" id="UP000231414"/>
    </source>
</evidence>
<dbReference type="EMBL" id="PEYW01000048">
    <property type="protein sequence ID" value="PIS20546.1"/>
    <property type="molecule type" value="Genomic_DNA"/>
</dbReference>
<sequence length="360" mass="40788">MKLIVTAGGQGTKLWPYSRESFPKQFQNIISDQSLFCDTINTLQKRFNPRDIIISTKNKYAGIVSRQAPNIPKENYFLEPDFAKNRGPGEGFAFVMMTVKYPTEPFMLIQPDCIRQPEESFLDMIGEAEKLVVSDKKMVTGGIKAAYPIMGIDYIKLGEKLDISSNLQIYRVDSFIPRADDFEKTKELIKDSRVATHSNHVCWYAELALEAYKNHRQDWHQALMKIRDIIVSGGPQSAIDEIYSTMASGATEEVTKHIFPDAYIILLPFRWTDIGTWNSLYEFFSKNGEVYQDGKNIVALNSKESIVKCANNKKIIAAYGLEDLVVIDTNDALLIIPKSKADKVGDLLKEVKERGMANFL</sequence>
<gene>
    <name evidence="3" type="ORF">COT52_03205</name>
</gene>